<reference evidence="23 24" key="1">
    <citation type="submission" date="2019-09" db="EMBL/GenBank/DDBJ databases">
        <title>Bird 10,000 Genomes (B10K) Project - Family phase.</title>
        <authorList>
            <person name="Zhang G."/>
        </authorList>
    </citation>
    <scope>NUCLEOTIDE SEQUENCE [LARGE SCALE GENOMIC DNA]</scope>
    <source>
        <strain evidence="23">B10K-DU-001-21</strain>
        <tissue evidence="23">Muscle</tissue>
    </source>
</reference>
<evidence type="ECO:0000256" key="21">
    <source>
        <dbReference type="SAM" id="Phobius"/>
    </source>
</evidence>
<dbReference type="GO" id="GO:0006488">
    <property type="term" value="P:dolichol-linked oligosaccharide biosynthetic process"/>
    <property type="evidence" value="ECO:0007669"/>
    <property type="project" value="InterPro"/>
</dbReference>
<feature type="non-terminal residue" evidence="23">
    <location>
        <position position="443"/>
    </location>
</feature>
<evidence type="ECO:0000259" key="22">
    <source>
        <dbReference type="Pfam" id="PF21383"/>
    </source>
</evidence>
<dbReference type="EC" id="2.7.8.15" evidence="6"/>
<keyword evidence="14 21" id="KW-1133">Transmembrane helix</keyword>
<evidence type="ECO:0000256" key="1">
    <source>
        <dbReference type="ARBA" id="ARBA00001946"/>
    </source>
</evidence>
<feature type="domain" description="DPAGT1 insertion" evidence="22">
    <location>
        <begin position="352"/>
        <end position="395"/>
    </location>
</feature>
<dbReference type="Pfam" id="PF21383">
    <property type="entry name" value="DPAGT1_ins"/>
    <property type="match status" value="1"/>
</dbReference>
<dbReference type="PANTHER" id="PTHR10571">
    <property type="entry name" value="UDP-N-ACETYLGLUCOSAMINE--DOLICHYL-PHOSPHATE N-ACETYLGLUCOSAMINEPHOSPHOTRANSFERASE"/>
    <property type="match status" value="1"/>
</dbReference>
<dbReference type="CDD" id="cd06855">
    <property type="entry name" value="GT_GPT_euk"/>
    <property type="match status" value="1"/>
</dbReference>
<evidence type="ECO:0000256" key="7">
    <source>
        <dbReference type="ARBA" id="ARBA00017659"/>
    </source>
</evidence>
<feature type="transmembrane region" description="Helical" evidence="21">
    <location>
        <begin position="121"/>
        <end position="142"/>
    </location>
</feature>
<dbReference type="InterPro" id="IPR000715">
    <property type="entry name" value="Glycosyl_transferase_4"/>
</dbReference>
<evidence type="ECO:0000313" key="24">
    <source>
        <dbReference type="Proteomes" id="UP000578343"/>
    </source>
</evidence>
<dbReference type="GO" id="GO:0046872">
    <property type="term" value="F:metal ion binding"/>
    <property type="evidence" value="ECO:0007669"/>
    <property type="project" value="UniProtKB-KW"/>
</dbReference>
<comment type="similarity">
    <text evidence="4">Belongs to the glycosyltransferase 4 family.</text>
</comment>
<keyword evidence="16" id="KW-0325">Glycoprotein</keyword>
<keyword evidence="24" id="KW-1185">Reference proteome</keyword>
<evidence type="ECO:0000256" key="12">
    <source>
        <dbReference type="ARBA" id="ARBA00022824"/>
    </source>
</evidence>
<evidence type="ECO:0000256" key="11">
    <source>
        <dbReference type="ARBA" id="ARBA00022723"/>
    </source>
</evidence>
<feature type="transmembrane region" description="Helical" evidence="21">
    <location>
        <begin position="162"/>
        <end position="183"/>
    </location>
</feature>
<keyword evidence="12" id="KW-0256">Endoplasmic reticulum</keyword>
<evidence type="ECO:0000256" key="20">
    <source>
        <dbReference type="ARBA" id="ARBA00045078"/>
    </source>
</evidence>
<keyword evidence="8" id="KW-0328">Glycosyltransferase</keyword>
<evidence type="ECO:0000256" key="13">
    <source>
        <dbReference type="ARBA" id="ARBA00022842"/>
    </source>
</evidence>
<evidence type="ECO:0000256" key="4">
    <source>
        <dbReference type="ARBA" id="ARBA00009317"/>
    </source>
</evidence>
<feature type="transmembrane region" description="Helical" evidence="21">
    <location>
        <begin position="6"/>
        <end position="27"/>
    </location>
</feature>
<comment type="catalytic activity">
    <reaction evidence="20">
        <text>a di-trans,poly-cis-dolichyl phosphate + UDP-N-acetyl-alpha-D-glucosamine = an N-acetyl-alpha-D-glucosaminyl-diphospho-di-trans,poly-cis-dolichol + UMP</text>
        <dbReference type="Rhea" id="RHEA:13289"/>
        <dbReference type="Rhea" id="RHEA-COMP:19498"/>
        <dbReference type="Rhea" id="RHEA-COMP:19507"/>
        <dbReference type="ChEBI" id="CHEBI:57683"/>
        <dbReference type="ChEBI" id="CHEBI:57705"/>
        <dbReference type="ChEBI" id="CHEBI:57865"/>
        <dbReference type="ChEBI" id="CHEBI:58427"/>
        <dbReference type="EC" id="2.7.8.15"/>
    </reaction>
    <physiologicalReaction direction="left-to-right" evidence="20">
        <dbReference type="Rhea" id="RHEA:13290"/>
    </physiologicalReaction>
</comment>
<evidence type="ECO:0000256" key="9">
    <source>
        <dbReference type="ARBA" id="ARBA00022679"/>
    </source>
</evidence>
<feature type="transmembrane region" description="Helical" evidence="21">
    <location>
        <begin position="218"/>
        <end position="236"/>
    </location>
</feature>
<organism evidence="23 24">
    <name type="scientific">Baryphthengus martii</name>
    <name type="common">Rufous motmot</name>
    <dbReference type="NCBI Taxonomy" id="176943"/>
    <lineage>
        <taxon>Eukaryota</taxon>
        <taxon>Metazoa</taxon>
        <taxon>Chordata</taxon>
        <taxon>Craniata</taxon>
        <taxon>Vertebrata</taxon>
        <taxon>Euteleostomi</taxon>
        <taxon>Archelosauria</taxon>
        <taxon>Archosauria</taxon>
        <taxon>Dinosauria</taxon>
        <taxon>Saurischia</taxon>
        <taxon>Theropoda</taxon>
        <taxon>Coelurosauria</taxon>
        <taxon>Aves</taxon>
        <taxon>Neognathae</taxon>
        <taxon>Neoaves</taxon>
        <taxon>Telluraves</taxon>
        <taxon>Coraciimorphae</taxon>
        <taxon>Coraciiformes</taxon>
        <taxon>Momotidae</taxon>
        <taxon>Baryphthengus</taxon>
    </lineage>
</organism>
<keyword evidence="13" id="KW-0460">Magnesium</keyword>
<dbReference type="GO" id="GO:0005789">
    <property type="term" value="C:endoplasmic reticulum membrane"/>
    <property type="evidence" value="ECO:0007669"/>
    <property type="project" value="UniProtKB-SubCell"/>
</dbReference>
<keyword evidence="11" id="KW-0479">Metal-binding</keyword>
<comment type="subunit">
    <text evidence="5">Homodimer.</text>
</comment>
<evidence type="ECO:0000256" key="18">
    <source>
        <dbReference type="ARBA" id="ARBA00033238"/>
    </source>
</evidence>
<comment type="function">
    <text evidence="19">UDP-N-acetylglucosamine--dolichyl-phosphate N-acetylglucosaminephosphotransferase that operates in the biosynthetic pathway of dolichol-linked oligosaccharides, the glycan precursors employed in protein asparagine (N)-glycosylation. The assembly of dolichol-linked oligosaccharides begins on the cytosolic side of the endoplasmic reticulum membrane and finishes in its lumen. The sequential addition of sugars to dolichol pyrophosphate produces dolichol-linked oligosaccharides containing fourteen sugars, including two GlcNAcs, nine mannoses and three glucoses. Once assembled, the oligosaccharide is transferred from the lipid to nascent proteins by oligosaccharyltransferases. Catalyzes the initial step of dolichol-linked oligosaccharide biosynthesis, transfering GlcNAc-1-P from cytosolic UDP-GlcNAc onto the carrier lipid dolichyl phosphate (P-dolichol), yielding GlcNAc-P-P-dolichol embedded in the cytoplasmic leaflet of the endoplasmic reticulum membrane.</text>
</comment>
<keyword evidence="10 21" id="KW-0812">Transmembrane</keyword>
<name>A0A7K9EPR4_BARMA</name>
<comment type="pathway">
    <text evidence="3">Protein modification; protein glycosylation.</text>
</comment>
<gene>
    <name evidence="23" type="primary">Dpagt1</name>
    <name evidence="23" type="ORF">BARMAR_R03032</name>
</gene>
<dbReference type="GO" id="GO:0003975">
    <property type="term" value="F:UDP-N-acetylglucosamine-dolichyl-phosphate N-acetylglucosaminephosphotransferase activity"/>
    <property type="evidence" value="ECO:0007669"/>
    <property type="project" value="UniProtKB-EC"/>
</dbReference>
<feature type="transmembrane region" description="Helical" evidence="21">
    <location>
        <begin position="55"/>
        <end position="73"/>
    </location>
</feature>
<dbReference type="Pfam" id="PF00953">
    <property type="entry name" value="Glycos_transf_4"/>
    <property type="match status" value="1"/>
</dbReference>
<comment type="caution">
    <text evidence="23">The sequence shown here is derived from an EMBL/GenBank/DDBJ whole genome shotgun (WGS) entry which is preliminary data.</text>
</comment>
<dbReference type="AlphaFoldDB" id="A0A7K9EPR4"/>
<accession>A0A7K9EPR4</accession>
<evidence type="ECO:0000256" key="16">
    <source>
        <dbReference type="ARBA" id="ARBA00023180"/>
    </source>
</evidence>
<feature type="non-terminal residue" evidence="23">
    <location>
        <position position="1"/>
    </location>
</feature>
<dbReference type="EMBL" id="VWZK01017948">
    <property type="protein sequence ID" value="NXG78549.1"/>
    <property type="molecule type" value="Genomic_DNA"/>
</dbReference>
<comment type="cofactor">
    <cofactor evidence="1">
        <name>Mg(2+)</name>
        <dbReference type="ChEBI" id="CHEBI:18420"/>
    </cofactor>
</comment>
<evidence type="ECO:0000256" key="5">
    <source>
        <dbReference type="ARBA" id="ARBA00011738"/>
    </source>
</evidence>
<evidence type="ECO:0000256" key="3">
    <source>
        <dbReference type="ARBA" id="ARBA00004922"/>
    </source>
</evidence>
<evidence type="ECO:0000256" key="15">
    <source>
        <dbReference type="ARBA" id="ARBA00023136"/>
    </source>
</evidence>
<dbReference type="OrthoDB" id="10262326at2759"/>
<sequence>WPAVPLLINVAGSLLGFLATLTLIPAFKDRFLAARLFGEDLNKASRRPVPEAQGVISGAVFLIILFCFIPVPFLRCFMEEQCAAFPHDEFVELIGALLAICCMIFLGFADDVLNLRWRHKLLLPTMASLPLLMVYFTNFGNTTIVVPKPFRVLLGLHLDLGILYYVYMGMLAVFCTNAINILAGINGIEAGQSLVIAASIIVFNIVELNGDYRDDHIFSLYFMIPFFFTTLGLFYHNWYPSRVFVGDTFCYFAGMTFAVVGILGHFSKTMLLFFIPQVLNFLYSLPQLFHIIPCPRHRLPRYCTRVTCNGATDCAFSLQHQLRKMAVGALCITHQSKFHRLNPRTGKLEMSYSKFKTKSLSTLGTNILKVAVKILHIVDVRSGTDEDGEYTECNNMTLINFVIKLIGPTHEQNLTLLLLLIQVLGSAIAFSIRYQLVRLFYDV</sequence>
<evidence type="ECO:0000256" key="8">
    <source>
        <dbReference type="ARBA" id="ARBA00022676"/>
    </source>
</evidence>
<dbReference type="UniPathway" id="UPA00378"/>
<evidence type="ECO:0000256" key="19">
    <source>
        <dbReference type="ARBA" id="ARBA00044717"/>
    </source>
</evidence>
<dbReference type="InterPro" id="IPR048439">
    <property type="entry name" value="DPAGT1_ins"/>
</dbReference>
<feature type="transmembrane region" description="Helical" evidence="21">
    <location>
        <begin position="414"/>
        <end position="436"/>
    </location>
</feature>
<dbReference type="GO" id="GO:0016757">
    <property type="term" value="F:glycosyltransferase activity"/>
    <property type="evidence" value="ECO:0007669"/>
    <property type="project" value="UniProtKB-KW"/>
</dbReference>
<protein>
    <recommendedName>
        <fullName evidence="7">UDP-N-acetylglucosamine--dolichyl-phosphate N-acetylglucosaminephosphotransferase</fullName>
        <ecNumber evidence="6">2.7.8.15</ecNumber>
    </recommendedName>
    <alternativeName>
        <fullName evidence="17">GlcNAc-1-P transferase</fullName>
    </alternativeName>
    <alternativeName>
        <fullName evidence="18">N-acetylglucosamine-1-phosphate transferase</fullName>
    </alternativeName>
</protein>
<feature type="transmembrane region" description="Helical" evidence="21">
    <location>
        <begin position="248"/>
        <end position="266"/>
    </location>
</feature>
<comment type="subcellular location">
    <subcellularLocation>
        <location evidence="2">Endoplasmic reticulum membrane</location>
        <topology evidence="2">Multi-pass membrane protein</topology>
    </subcellularLocation>
</comment>
<dbReference type="InterPro" id="IPR033895">
    <property type="entry name" value="GPT"/>
</dbReference>
<proteinExistence type="inferred from homology"/>
<evidence type="ECO:0000256" key="17">
    <source>
        <dbReference type="ARBA" id="ARBA00029567"/>
    </source>
</evidence>
<feature type="transmembrane region" description="Helical" evidence="21">
    <location>
        <begin position="190"/>
        <end position="206"/>
    </location>
</feature>
<feature type="transmembrane region" description="Helical" evidence="21">
    <location>
        <begin position="272"/>
        <end position="292"/>
    </location>
</feature>
<keyword evidence="15 21" id="KW-0472">Membrane</keyword>
<dbReference type="Proteomes" id="UP000578343">
    <property type="component" value="Unassembled WGS sequence"/>
</dbReference>
<evidence type="ECO:0000256" key="2">
    <source>
        <dbReference type="ARBA" id="ARBA00004477"/>
    </source>
</evidence>
<dbReference type="PANTHER" id="PTHR10571:SF0">
    <property type="entry name" value="UDP-N-ACETYLGLUCOSAMINE--DOLICHYL-PHOSPHATE N-ACETYLGLUCOSAMINEPHOSPHOTRANSFERASE"/>
    <property type="match status" value="1"/>
</dbReference>
<keyword evidence="9 23" id="KW-0808">Transferase</keyword>
<evidence type="ECO:0000256" key="10">
    <source>
        <dbReference type="ARBA" id="ARBA00022692"/>
    </source>
</evidence>
<feature type="transmembrane region" description="Helical" evidence="21">
    <location>
        <begin position="93"/>
        <end position="109"/>
    </location>
</feature>
<evidence type="ECO:0000313" key="23">
    <source>
        <dbReference type="EMBL" id="NXG78549.1"/>
    </source>
</evidence>
<evidence type="ECO:0000256" key="14">
    <source>
        <dbReference type="ARBA" id="ARBA00022989"/>
    </source>
</evidence>
<evidence type="ECO:0000256" key="6">
    <source>
        <dbReference type="ARBA" id="ARBA00013225"/>
    </source>
</evidence>